<dbReference type="Gene3D" id="3.30.300.30">
    <property type="match status" value="1"/>
</dbReference>
<dbReference type="PROSITE" id="PS00455">
    <property type="entry name" value="AMP_BINDING"/>
    <property type="match status" value="1"/>
</dbReference>
<feature type="domain" description="Carrier" evidence="5">
    <location>
        <begin position="1661"/>
        <end position="1737"/>
    </location>
</feature>
<evidence type="ECO:0000256" key="3">
    <source>
        <dbReference type="ARBA" id="ARBA00022553"/>
    </source>
</evidence>
<dbReference type="InterPro" id="IPR006162">
    <property type="entry name" value="Ppantetheine_attach_site"/>
</dbReference>
<evidence type="ECO:0000259" key="5">
    <source>
        <dbReference type="PROSITE" id="PS50075"/>
    </source>
</evidence>
<dbReference type="PANTHER" id="PTHR45527">
    <property type="entry name" value="NONRIBOSOMAL PEPTIDE SYNTHETASE"/>
    <property type="match status" value="1"/>
</dbReference>
<reference evidence="6 7" key="1">
    <citation type="submission" date="2024-04" db="EMBL/GenBank/DDBJ databases">
        <title>Kosakonia calanthae sp. nov., a halophilic bacterium isolated from leaves of Calanthe tiplacata.</title>
        <authorList>
            <person name="Wu P."/>
        </authorList>
    </citation>
    <scope>NUCLEOTIDE SEQUENCE [LARGE SCALE GENOMIC DNA]</scope>
    <source>
        <strain evidence="6 7">BYX6</strain>
    </source>
</reference>
<dbReference type="PANTHER" id="PTHR45527:SF10">
    <property type="entry name" value="PYOCHELIN SYNTHASE PCHF"/>
    <property type="match status" value="1"/>
</dbReference>
<name>A0ABZ3B3N3_9ENTR</name>
<dbReference type="Pfam" id="PF00501">
    <property type="entry name" value="AMP-binding"/>
    <property type="match status" value="1"/>
</dbReference>
<dbReference type="SUPFAM" id="SSF53335">
    <property type="entry name" value="S-adenosyl-L-methionine-dependent methyltransferases"/>
    <property type="match status" value="1"/>
</dbReference>
<dbReference type="Gene3D" id="3.40.50.12780">
    <property type="entry name" value="N-terminal domain of ligase-like"/>
    <property type="match status" value="1"/>
</dbReference>
<accession>A0ABZ3B3N3</accession>
<dbReference type="Gene3D" id="3.30.559.30">
    <property type="entry name" value="Nonribosomal peptide synthetase, condensation domain"/>
    <property type="match status" value="3"/>
</dbReference>
<evidence type="ECO:0000313" key="7">
    <source>
        <dbReference type="Proteomes" id="UP001466893"/>
    </source>
</evidence>
<dbReference type="RefSeq" id="WP_342322570.1">
    <property type="nucleotide sequence ID" value="NZ_CP151800.1"/>
</dbReference>
<protein>
    <submittedName>
        <fullName evidence="6">Amino acid adenylation domain-containing protein</fullName>
    </submittedName>
</protein>
<dbReference type="Pfam" id="PF13193">
    <property type="entry name" value="AMP-binding_C"/>
    <property type="match status" value="1"/>
</dbReference>
<dbReference type="PROSITE" id="PS00012">
    <property type="entry name" value="PHOSPHOPANTETHEINE"/>
    <property type="match status" value="2"/>
</dbReference>
<gene>
    <name evidence="6" type="ORF">AAEY27_20215</name>
</gene>
<dbReference type="InterPro" id="IPR010071">
    <property type="entry name" value="AA_adenyl_dom"/>
</dbReference>
<keyword evidence="7" id="KW-1185">Reference proteome</keyword>
<dbReference type="SUPFAM" id="SSF56801">
    <property type="entry name" value="Acetyl-CoA synthetase-like"/>
    <property type="match status" value="1"/>
</dbReference>
<dbReference type="InterPro" id="IPR029063">
    <property type="entry name" value="SAM-dependent_MTases_sf"/>
</dbReference>
<dbReference type="InterPro" id="IPR020806">
    <property type="entry name" value="PKS_PP-bd"/>
</dbReference>
<dbReference type="InterPro" id="IPR025110">
    <property type="entry name" value="AMP-bd_C"/>
</dbReference>
<dbReference type="EMBL" id="CP151800">
    <property type="protein sequence ID" value="WZV97940.1"/>
    <property type="molecule type" value="Genomic_DNA"/>
</dbReference>
<proteinExistence type="predicted"/>
<dbReference type="PROSITE" id="PS50075">
    <property type="entry name" value="CARRIER"/>
    <property type="match status" value="3"/>
</dbReference>
<evidence type="ECO:0000256" key="1">
    <source>
        <dbReference type="ARBA" id="ARBA00004924"/>
    </source>
</evidence>
<dbReference type="SMART" id="SM00823">
    <property type="entry name" value="PKS_PP"/>
    <property type="match status" value="3"/>
</dbReference>
<dbReference type="Gene3D" id="3.30.559.10">
    <property type="entry name" value="Chloramphenicol acetyltransferase-like domain"/>
    <property type="match status" value="2"/>
</dbReference>
<comment type="pathway">
    <text evidence="1">Siderophore biosynthesis.</text>
</comment>
<dbReference type="InterPro" id="IPR045851">
    <property type="entry name" value="AMP-bd_C_sf"/>
</dbReference>
<evidence type="ECO:0000256" key="4">
    <source>
        <dbReference type="ARBA" id="ARBA00022598"/>
    </source>
</evidence>
<dbReference type="SUPFAM" id="SSF52777">
    <property type="entry name" value="CoA-dependent acyltransferases"/>
    <property type="match status" value="6"/>
</dbReference>
<keyword evidence="4" id="KW-0436">Ligase</keyword>
<dbReference type="Pfam" id="PF00550">
    <property type="entry name" value="PP-binding"/>
    <property type="match status" value="3"/>
</dbReference>
<dbReference type="InterPro" id="IPR000873">
    <property type="entry name" value="AMP-dep_synth/lig_dom"/>
</dbReference>
<keyword evidence="3" id="KW-0597">Phosphoprotein</keyword>
<dbReference type="InterPro" id="IPR023213">
    <property type="entry name" value="CAT-like_dom_sf"/>
</dbReference>
<dbReference type="InterPro" id="IPR020845">
    <property type="entry name" value="AMP-binding_CS"/>
</dbReference>
<organism evidence="6 7">
    <name type="scientific">Kosakonia calanthes</name>
    <dbReference type="NCBI Taxonomy" id="3139408"/>
    <lineage>
        <taxon>Bacteria</taxon>
        <taxon>Pseudomonadati</taxon>
        <taxon>Pseudomonadota</taxon>
        <taxon>Gammaproteobacteria</taxon>
        <taxon>Enterobacterales</taxon>
        <taxon>Enterobacteriaceae</taxon>
        <taxon>Kosakonia</taxon>
    </lineage>
</organism>
<evidence type="ECO:0000256" key="2">
    <source>
        <dbReference type="ARBA" id="ARBA00022450"/>
    </source>
</evidence>
<dbReference type="NCBIfam" id="TIGR01733">
    <property type="entry name" value="AA-adenyl-dom"/>
    <property type="match status" value="1"/>
</dbReference>
<feature type="domain" description="Carrier" evidence="5">
    <location>
        <begin position="2161"/>
        <end position="2236"/>
    </location>
</feature>
<feature type="domain" description="Carrier" evidence="5">
    <location>
        <begin position="927"/>
        <end position="1001"/>
    </location>
</feature>
<evidence type="ECO:0000313" key="6">
    <source>
        <dbReference type="EMBL" id="WZV97940.1"/>
    </source>
</evidence>
<keyword evidence="2" id="KW-0596">Phosphopantetheine</keyword>
<dbReference type="Proteomes" id="UP001466893">
    <property type="component" value="Chromosome"/>
</dbReference>
<dbReference type="InterPro" id="IPR036736">
    <property type="entry name" value="ACP-like_sf"/>
</dbReference>
<dbReference type="InterPro" id="IPR009081">
    <property type="entry name" value="PP-bd_ACP"/>
</dbReference>
<dbReference type="SUPFAM" id="SSF47336">
    <property type="entry name" value="ACP-like"/>
    <property type="match status" value="3"/>
</dbReference>
<dbReference type="InterPro" id="IPR042099">
    <property type="entry name" value="ANL_N_sf"/>
</dbReference>
<dbReference type="Gene3D" id="1.10.1200.10">
    <property type="entry name" value="ACP-like"/>
    <property type="match status" value="3"/>
</dbReference>
<sequence length="2247" mass="245936">MECVAYLTFSGKTIDEQKLRRALEQVACFPALRAFFEDAEHLVQREVSVPELTVYQRHRAHAAEHESTVREQMFSQAVDLSAGRLWEVALTQWHEGGTTLHIAISLAVVDLPGLRALMEHLAQSYHGEALSPLLLSAEHLHQQLTANHARIARKQQQNQSKLAKLAQGRMETLPPPPDLPFTTFKPVVDPLFERRSRLYSAEQWAKLRKGAARVGVAPAALVLALFSRALRLCSAAPDFIVTVTNASITGTEMLLAERTVTFVHRARNAASLEALVRDTQDDLRYRLLRGLESESELRGALADADHPHPGISPYIFTYAAQQPVFTSRALETFGQPGMWGQTPQAVIDCQVFQLDEQHIEVAFDVRRAAIAQDVERAVFELLTESLDDVIAGRNVERALPEATRTWRREVNATPAASPPAMLFSAFRQQVKTQPQAIALVGFPADENLSPEHIDPLARHMAQQWRYSELDQLALRLAAHLVEHTEPGNIVGIRLPKGPSQIVAVLATLYAGCAYLPVGLDMPADRLAKIRKRSAMRYLLTASDFADLARQTPLSTLRIGEENPDALAYVIFTSGSTGEPKGVAMSHRAANNTIVDVNTRHNVTSNDVLLAVSSLDFDLSVYDIFGPLSRGGCIVTINENERRDAFRWASLVKSHQVTLWNSVPALAEMLAAAQDDLPSIRAWLCSGDWIAPALFARLKTCSPQSTLVAMGGSTETAIWSNVFVLNAPEDIQPHWPSIPYGLPLSGQQYRVVREDESGQFVDCPDGVTGELWIGGEGLAQGYLGDAQRTADAFVVDDCRWYRTGDLGYWREGLLFFVGRRDTQVKIQGHRVECGEVEQTLKNLPGIENAVVVPICQRRALGAVVCGHCELTPEQLQQQLARQLPHYMIPARFLLRSQLVLNRNGKIDRAWAVSELESDEPARQPTANNVPSPLFTACQHCWCQVLQRDSVSVADNFFALGGDSLAATRVCALLQTQGVQVAVGELFAANTLEMFARRCQRGALPPCETLLDEEQPGQPFPLTSLQRAYALGADGIAGVSRCDTVFSVIIRSPEANPLAHWQQALDALIRETAALRLVRTETQQLVMNAKPAPVITLPETQSLEDFLAQTPLDARQQPALMLVTVAGQPTRIGLMFNYLGLDALSLIRITLALVERVTNARSCFPLERHIAPFVRYVNAQSTAQPLLAKWQPEDWQPPRLSCVKVMPTNSRTRSLTYHLDSASRRQLEARAQTARVTLSALVLHAYSEAMIALSDSPQMVIVVPVCWRPAHASQALGQFTQLRLCCCAKGDTPADTAHALADAVAGHTPDDRYIAAQGRAAYPFVFTSMAGMPEVEALYQWETGIEWTHTRTPGVLIDCQVQPDGEGLEIRWDYAAGCLDEALLKAAHARFVAQLAASDQIAERAIAAALTFVGNVPEVLAPVIDAWKTWTVAEDDSAWQEPGKFLAACVNGERPRSDLLRHPQLAPERLLLASLQQIPFFENLVAELRADFSRQEPALRVLILGAGSGVFSQALAQAAAANALALIIDEYERNDVLNALAQRDASPIARVAPDVVIAPASLHRDDELLAHLGTIRAAKPVRLYVLEVTEPDAASLVSAILDPTLVDGGQSPLLSASAWAQRLQQQGATLDHMHPLAANLVWIKAWLNADLPVAAPPSPVSDAERARAQADIARCWENVLALTSPLPHSADFFALGGDSLRATQIVTTLRQQGYASVRLADLFNHSTFASFVERVVAQRGADSAPPASAVAQSENFPLTALQKAYLAGRAPEQLLGGVASHCYFEFSMPEGIDTVRWQHAVSQVIARHDALRSRIVWQDGVPSGRVSAQVDEVMAVSDNLRLLTETEAPDPEQDFPLRVRISPDGKTIGIGMDNLMLDGTSMFLVLRELGALYQGKPVAPLSATTYAQYRNRCCEPAQTVAVNAMPPAPRLPYLTALETVSQPHFARSACDVDEPVWQAVRQRAAQLRITPAAVLLAAYALEIAEWSEETAFSLNVTTFERDPALPGAATMVGDFTHLGLVAFEPGPRATDAPSRRQQLAALARVAYLGILTLHETPEQVSTLRVARDIVRQQGEPIAGLFPVVFTSGLGLGASAARSDDFGFGTLTYARSQTPQVTMDFQVHDDARGLHITVDYVRELLASDRVNALAAGVVRRLEEWVGQVELTGLPAQIAPIWRQHLPADAPLVPENFFQAGGDSLQATRCIRALQEAIDARISLRLLLAYPRLSDFCAQVALLIESRSNDEEGTL</sequence>